<gene>
    <name evidence="1" type="ORF">M438DRAFT_203208</name>
</gene>
<protein>
    <submittedName>
        <fullName evidence="1">Uncharacterized protein</fullName>
    </submittedName>
</protein>
<dbReference type="Proteomes" id="UP000030706">
    <property type="component" value="Unassembled WGS sequence"/>
</dbReference>
<evidence type="ECO:0000313" key="1">
    <source>
        <dbReference type="EMBL" id="KEQ84888.1"/>
    </source>
</evidence>
<evidence type="ECO:0000313" key="2">
    <source>
        <dbReference type="Proteomes" id="UP000030706"/>
    </source>
</evidence>
<keyword evidence="2" id="KW-1185">Reference proteome</keyword>
<dbReference type="EMBL" id="KL584981">
    <property type="protein sequence ID" value="KEQ84888.1"/>
    <property type="molecule type" value="Genomic_DNA"/>
</dbReference>
<name>A0A074XHC5_AURPU</name>
<sequence length="158" mass="17839">MCIYLSSIELKFDRIAGNLQGVRHCCKPPVSVLMRVVVLDCKRDRLARFDFAEASEHFCLEVLACCHVWESRLAFAGGSLALAAKVPPSRSLVERRCPSLSISRTDPRRTRLQEQRAARQQGPLYLVASCPGCLWHHGNIAQWCKQCADAAQWVPLYR</sequence>
<reference evidence="1 2" key="1">
    <citation type="journal article" date="2014" name="BMC Genomics">
        <title>Genome sequencing of four Aureobasidium pullulans varieties: biotechnological potential, stress tolerance, and description of new species.</title>
        <authorList>
            <person name="Gostin Ar C."/>
            <person name="Ohm R.A."/>
            <person name="Kogej T."/>
            <person name="Sonjak S."/>
            <person name="Turk M."/>
            <person name="Zajc J."/>
            <person name="Zalar P."/>
            <person name="Grube M."/>
            <person name="Sun H."/>
            <person name="Han J."/>
            <person name="Sharma A."/>
            <person name="Chiniquy J."/>
            <person name="Ngan C.Y."/>
            <person name="Lipzen A."/>
            <person name="Barry K."/>
            <person name="Grigoriev I.V."/>
            <person name="Gunde-Cimerman N."/>
        </authorList>
    </citation>
    <scope>NUCLEOTIDE SEQUENCE [LARGE SCALE GENOMIC DNA]</scope>
    <source>
        <strain evidence="1 2">EXF-150</strain>
    </source>
</reference>
<dbReference type="AlphaFoldDB" id="A0A074XHC5"/>
<proteinExistence type="predicted"/>
<dbReference type="GeneID" id="40741655"/>
<organism evidence="1 2">
    <name type="scientific">Aureobasidium pullulans EXF-150</name>
    <dbReference type="NCBI Taxonomy" id="1043002"/>
    <lineage>
        <taxon>Eukaryota</taxon>
        <taxon>Fungi</taxon>
        <taxon>Dikarya</taxon>
        <taxon>Ascomycota</taxon>
        <taxon>Pezizomycotina</taxon>
        <taxon>Dothideomycetes</taxon>
        <taxon>Dothideomycetidae</taxon>
        <taxon>Dothideales</taxon>
        <taxon>Saccotheciaceae</taxon>
        <taxon>Aureobasidium</taxon>
    </lineage>
</organism>
<dbReference type="RefSeq" id="XP_029761075.1">
    <property type="nucleotide sequence ID" value="XM_029899349.1"/>
</dbReference>
<accession>A0A074XHC5</accession>
<dbReference type="HOGENOM" id="CLU_1669036_0_0_1"/>